<evidence type="ECO:0000256" key="5">
    <source>
        <dbReference type="ARBA" id="ARBA00023157"/>
    </source>
</evidence>
<evidence type="ECO:0000256" key="1">
    <source>
        <dbReference type="ARBA" id="ARBA00004613"/>
    </source>
</evidence>
<dbReference type="EMBL" id="JAGYWB010000016">
    <property type="protein sequence ID" value="KAI0496705.1"/>
    <property type="molecule type" value="Genomic_DNA"/>
</dbReference>
<dbReference type="InterPro" id="IPR039455">
    <property type="entry name" value="EPFL"/>
</dbReference>
<name>A0A8T3ARH5_DENNO</name>
<keyword evidence="8" id="KW-1185">Reference proteome</keyword>
<keyword evidence="6" id="KW-0217">Developmental protein</keyword>
<evidence type="ECO:0000313" key="8">
    <source>
        <dbReference type="Proteomes" id="UP000829196"/>
    </source>
</evidence>
<dbReference type="Proteomes" id="UP000829196">
    <property type="component" value="Unassembled WGS sequence"/>
</dbReference>
<gene>
    <name evidence="7" type="ORF">KFK09_023029</name>
</gene>
<feature type="signal peptide" evidence="6">
    <location>
        <begin position="1"/>
        <end position="23"/>
    </location>
</feature>
<keyword evidence="5" id="KW-1015">Disulfide bond</keyword>
<dbReference type="SMR" id="A0A8T3ARH5"/>
<keyword evidence="4 6" id="KW-0732">Signal</keyword>
<dbReference type="GO" id="GO:0005576">
    <property type="term" value="C:extracellular region"/>
    <property type="evidence" value="ECO:0007669"/>
    <property type="project" value="UniProtKB-SubCell"/>
</dbReference>
<accession>A0A8T3ARH5</accession>
<feature type="chain" id="PRO_5035962863" description="Epidermal patterning factor-like protein" evidence="6">
    <location>
        <begin position="24"/>
        <end position="112"/>
    </location>
</feature>
<evidence type="ECO:0000256" key="3">
    <source>
        <dbReference type="ARBA" id="ARBA00022525"/>
    </source>
</evidence>
<dbReference type="AlphaFoldDB" id="A0A8T3ARH5"/>
<comment type="function">
    <text evidence="6">Controls stomatal patterning.</text>
</comment>
<evidence type="ECO:0000256" key="6">
    <source>
        <dbReference type="RuleBase" id="RU367102"/>
    </source>
</evidence>
<evidence type="ECO:0000256" key="4">
    <source>
        <dbReference type="ARBA" id="ARBA00022729"/>
    </source>
</evidence>
<protein>
    <recommendedName>
        <fullName evidence="6">Epidermal patterning factor-like protein</fullName>
    </recommendedName>
</protein>
<dbReference type="Pfam" id="PF17181">
    <property type="entry name" value="EPF"/>
    <property type="match status" value="1"/>
</dbReference>
<keyword evidence="3 6" id="KW-0964">Secreted</keyword>
<evidence type="ECO:0000256" key="2">
    <source>
        <dbReference type="ARBA" id="ARBA00008127"/>
    </source>
</evidence>
<reference evidence="7" key="1">
    <citation type="journal article" date="2022" name="Front. Genet.">
        <title>Chromosome-Scale Assembly of the Dendrobium nobile Genome Provides Insights Into the Molecular Mechanism of the Biosynthesis of the Medicinal Active Ingredient of Dendrobium.</title>
        <authorList>
            <person name="Xu Q."/>
            <person name="Niu S.-C."/>
            <person name="Li K.-L."/>
            <person name="Zheng P.-J."/>
            <person name="Zhang X.-J."/>
            <person name="Jia Y."/>
            <person name="Liu Y."/>
            <person name="Niu Y.-X."/>
            <person name="Yu L.-H."/>
            <person name="Chen D.-F."/>
            <person name="Zhang G.-Q."/>
        </authorList>
    </citation>
    <scope>NUCLEOTIDE SEQUENCE</scope>
    <source>
        <tissue evidence="7">Leaf</tissue>
    </source>
</reference>
<proteinExistence type="inferred from homology"/>
<organism evidence="7 8">
    <name type="scientific">Dendrobium nobile</name>
    <name type="common">Orchid</name>
    <dbReference type="NCBI Taxonomy" id="94219"/>
    <lineage>
        <taxon>Eukaryota</taxon>
        <taxon>Viridiplantae</taxon>
        <taxon>Streptophyta</taxon>
        <taxon>Embryophyta</taxon>
        <taxon>Tracheophyta</taxon>
        <taxon>Spermatophyta</taxon>
        <taxon>Magnoliopsida</taxon>
        <taxon>Liliopsida</taxon>
        <taxon>Asparagales</taxon>
        <taxon>Orchidaceae</taxon>
        <taxon>Epidendroideae</taxon>
        <taxon>Malaxideae</taxon>
        <taxon>Dendrobiinae</taxon>
        <taxon>Dendrobium</taxon>
    </lineage>
</organism>
<comment type="subcellular location">
    <subcellularLocation>
        <location evidence="1 6">Secreted</location>
    </subcellularLocation>
</comment>
<comment type="similarity">
    <text evidence="2 6">Belongs to the plant cysteine rich small secretory peptide family. Epidermal patterning factor subfamily.</text>
</comment>
<dbReference type="GO" id="GO:0010052">
    <property type="term" value="P:guard cell differentiation"/>
    <property type="evidence" value="ECO:0007669"/>
    <property type="project" value="UniProtKB-UniRule"/>
</dbReference>
<evidence type="ECO:0000313" key="7">
    <source>
        <dbReference type="EMBL" id="KAI0496705.1"/>
    </source>
</evidence>
<dbReference type="OrthoDB" id="771316at2759"/>
<dbReference type="PANTHER" id="PTHR33109:SF41">
    <property type="entry name" value="PROTEIN EPIDERMAL PATTERNING FACTOR 1"/>
    <property type="match status" value="1"/>
</dbReference>
<comment type="caution">
    <text evidence="7">The sequence shown here is derived from an EMBL/GenBank/DDBJ whole genome shotgun (WGS) entry which is preliminary data.</text>
</comment>
<sequence>MTLSSPPLSIFILFVLLPFVVHGRHIDRRLSFGHNIQAVVGGQKEQYRKEKIMERRPSTLMVAGSSLPNCSHACGSCTPCRLVMVSFICEEEAETCPMAYKCMCNSKSYPVP</sequence>
<dbReference type="PANTHER" id="PTHR33109">
    <property type="entry name" value="EPIDERMAL PATTERNING FACTOR-LIKE PROTEIN 4"/>
    <property type="match status" value="1"/>
</dbReference>